<organism evidence="2 3">
    <name type="scientific">Vigna mungo</name>
    <name type="common">Black gram</name>
    <name type="synonym">Phaseolus mungo</name>
    <dbReference type="NCBI Taxonomy" id="3915"/>
    <lineage>
        <taxon>Eukaryota</taxon>
        <taxon>Viridiplantae</taxon>
        <taxon>Streptophyta</taxon>
        <taxon>Embryophyta</taxon>
        <taxon>Tracheophyta</taxon>
        <taxon>Spermatophyta</taxon>
        <taxon>Magnoliopsida</taxon>
        <taxon>eudicotyledons</taxon>
        <taxon>Gunneridae</taxon>
        <taxon>Pentapetalae</taxon>
        <taxon>rosids</taxon>
        <taxon>fabids</taxon>
        <taxon>Fabales</taxon>
        <taxon>Fabaceae</taxon>
        <taxon>Papilionoideae</taxon>
        <taxon>50 kb inversion clade</taxon>
        <taxon>NPAAA clade</taxon>
        <taxon>indigoferoid/millettioid clade</taxon>
        <taxon>Phaseoleae</taxon>
        <taxon>Vigna</taxon>
    </lineage>
</organism>
<protein>
    <submittedName>
        <fullName evidence="2">Uncharacterized protein</fullName>
    </submittedName>
</protein>
<proteinExistence type="predicted"/>
<evidence type="ECO:0000313" key="3">
    <source>
        <dbReference type="Proteomes" id="UP001374535"/>
    </source>
</evidence>
<keyword evidence="1" id="KW-1133">Transmembrane helix</keyword>
<dbReference type="EMBL" id="CP144699">
    <property type="protein sequence ID" value="WVZ18086.1"/>
    <property type="molecule type" value="Genomic_DNA"/>
</dbReference>
<evidence type="ECO:0000256" key="1">
    <source>
        <dbReference type="SAM" id="Phobius"/>
    </source>
</evidence>
<keyword evidence="1" id="KW-0812">Transmembrane</keyword>
<reference evidence="2 3" key="1">
    <citation type="journal article" date="2023" name="Life. Sci Alliance">
        <title>Evolutionary insights into 3D genome organization and epigenetic landscape of Vigna mungo.</title>
        <authorList>
            <person name="Junaid A."/>
            <person name="Singh B."/>
            <person name="Bhatia S."/>
        </authorList>
    </citation>
    <scope>NUCLEOTIDE SEQUENCE [LARGE SCALE GENOMIC DNA]</scope>
    <source>
        <strain evidence="2">Urdbean</strain>
    </source>
</reference>
<gene>
    <name evidence="2" type="ORF">V8G54_005408</name>
</gene>
<keyword evidence="1" id="KW-0472">Membrane</keyword>
<dbReference type="AlphaFoldDB" id="A0AAQ3NX29"/>
<accession>A0AAQ3NX29</accession>
<dbReference type="Proteomes" id="UP001374535">
    <property type="component" value="Chromosome 2"/>
</dbReference>
<feature type="transmembrane region" description="Helical" evidence="1">
    <location>
        <begin position="49"/>
        <end position="73"/>
    </location>
</feature>
<evidence type="ECO:0000313" key="2">
    <source>
        <dbReference type="EMBL" id="WVZ18086.1"/>
    </source>
</evidence>
<sequence>MKYVEEVMVHLRGRTEALVSQLHGNTCGILFFSFCFCFGHFIFLCFLSFSFLIIAILQSLLLYGLFLVHLLLLRNVVRQGLLVLPGTLLVSLATVFAGFLDVHVYGGDGDGIGDFACSPFCH</sequence>
<feature type="transmembrane region" description="Helical" evidence="1">
    <location>
        <begin position="22"/>
        <end position="43"/>
    </location>
</feature>
<keyword evidence="3" id="KW-1185">Reference proteome</keyword>
<name>A0AAQ3NX29_VIGMU</name>
<feature type="transmembrane region" description="Helical" evidence="1">
    <location>
        <begin position="80"/>
        <end position="100"/>
    </location>
</feature>